<evidence type="ECO:0000313" key="2">
    <source>
        <dbReference type="EMBL" id="KPJ08568.1"/>
    </source>
</evidence>
<organism evidence="2 3">
    <name type="scientific">Papilio machaon</name>
    <name type="common">Old World swallowtail butterfly</name>
    <dbReference type="NCBI Taxonomy" id="76193"/>
    <lineage>
        <taxon>Eukaryota</taxon>
        <taxon>Metazoa</taxon>
        <taxon>Ecdysozoa</taxon>
        <taxon>Arthropoda</taxon>
        <taxon>Hexapoda</taxon>
        <taxon>Insecta</taxon>
        <taxon>Pterygota</taxon>
        <taxon>Neoptera</taxon>
        <taxon>Endopterygota</taxon>
        <taxon>Lepidoptera</taxon>
        <taxon>Glossata</taxon>
        <taxon>Ditrysia</taxon>
        <taxon>Papilionoidea</taxon>
        <taxon>Papilionidae</taxon>
        <taxon>Papilioninae</taxon>
        <taxon>Papilio</taxon>
    </lineage>
</organism>
<keyword evidence="1" id="KW-0472">Membrane</keyword>
<feature type="transmembrane region" description="Helical" evidence="1">
    <location>
        <begin position="190"/>
        <end position="214"/>
    </location>
</feature>
<protein>
    <submittedName>
        <fullName evidence="2">Uncharacterized protein</fullName>
    </submittedName>
</protein>
<reference evidence="2 3" key="1">
    <citation type="journal article" date="2015" name="Nat. Commun.">
        <title>Outbred genome sequencing and CRISPR/Cas9 gene editing in butterflies.</title>
        <authorList>
            <person name="Li X."/>
            <person name="Fan D."/>
            <person name="Zhang W."/>
            <person name="Liu G."/>
            <person name="Zhang L."/>
            <person name="Zhao L."/>
            <person name="Fang X."/>
            <person name="Chen L."/>
            <person name="Dong Y."/>
            <person name="Chen Y."/>
            <person name="Ding Y."/>
            <person name="Zhao R."/>
            <person name="Feng M."/>
            <person name="Zhu Y."/>
            <person name="Feng Y."/>
            <person name="Jiang X."/>
            <person name="Zhu D."/>
            <person name="Xiang H."/>
            <person name="Feng X."/>
            <person name="Li S."/>
            <person name="Wang J."/>
            <person name="Zhang G."/>
            <person name="Kronforst M.R."/>
            <person name="Wang W."/>
        </authorList>
    </citation>
    <scope>NUCLEOTIDE SEQUENCE [LARGE SCALE GENOMIC DNA]</scope>
    <source>
        <strain evidence="2">Ya'a_city_454_Pm</strain>
        <tissue evidence="2">Whole body</tissue>
    </source>
</reference>
<dbReference type="EMBL" id="KQ461154">
    <property type="protein sequence ID" value="KPJ08568.1"/>
    <property type="molecule type" value="Genomic_DNA"/>
</dbReference>
<feature type="transmembrane region" description="Helical" evidence="1">
    <location>
        <begin position="26"/>
        <end position="54"/>
    </location>
</feature>
<proteinExistence type="predicted"/>
<gene>
    <name evidence="2" type="ORF">RR48_12321</name>
</gene>
<dbReference type="AlphaFoldDB" id="A0A194QSS8"/>
<evidence type="ECO:0000256" key="1">
    <source>
        <dbReference type="SAM" id="Phobius"/>
    </source>
</evidence>
<keyword evidence="1" id="KW-1133">Transmembrane helix</keyword>
<name>A0A194QSS8_PAPMA</name>
<sequence>MGCGCSSEGQKIASYIFMFERFGSSIALTLIVCCMMLTTVGMLSLGIGLGYNYCFVDFKVKKLYETDTPRRSLIRKRKSIPDELNFTAEFDEDNFNIEPTMIIPLDSNISFSMLISKIKKMNKNVTLELLATIFEKGESGKEKSLARNHQTALYIYSMHLEKAYHMGNYAILQNEYVPVIMKNKPRWMCCAMVATGLLMLMLFSVAVGVIIAYVHCYIEHRSGKRTQELNLQITRTGTQQMNGTQSAMDEALTSNLFFAKIIDLGRAIIEDGHNYIYSYKTKTSNITEDIKVFQ</sequence>
<keyword evidence="3" id="KW-1185">Reference proteome</keyword>
<keyword evidence="1" id="KW-0812">Transmembrane</keyword>
<accession>A0A194QSS8</accession>
<dbReference type="Proteomes" id="UP000053240">
    <property type="component" value="Unassembled WGS sequence"/>
</dbReference>
<evidence type="ECO:0000313" key="3">
    <source>
        <dbReference type="Proteomes" id="UP000053240"/>
    </source>
</evidence>
<dbReference type="InParanoid" id="A0A194QSS8"/>